<dbReference type="RefSeq" id="WP_221290003.1">
    <property type="nucleotide sequence ID" value="NZ_AP024597.1"/>
</dbReference>
<organism evidence="1 2">
    <name type="scientific">Stygiolobus caldivivus</name>
    <dbReference type="NCBI Taxonomy" id="2824673"/>
    <lineage>
        <taxon>Archaea</taxon>
        <taxon>Thermoproteota</taxon>
        <taxon>Thermoprotei</taxon>
        <taxon>Sulfolobales</taxon>
        <taxon>Sulfolobaceae</taxon>
        <taxon>Stygiolobus</taxon>
    </lineage>
</organism>
<gene>
    <name evidence="1" type="ORF">KN1_12230</name>
</gene>
<accession>A0A8D5U5L8</accession>
<evidence type="ECO:0000313" key="1">
    <source>
        <dbReference type="EMBL" id="BCU69926.1"/>
    </source>
</evidence>
<proteinExistence type="predicted"/>
<sequence>MAFNLMCCNPIGLGGSFQTFPFSGSLGSLMNPLSSFLGNFGFQTYPFMGQNLGILQAIHPSLFGMYPNVAYTVRMCQGPNFLGVETGHAGLLSSLLGGSVFDDFGLHNSLLSALGMAGGLSPYSGLVPESSLFSLISSLL</sequence>
<dbReference type="AlphaFoldDB" id="A0A8D5U5L8"/>
<protein>
    <submittedName>
        <fullName evidence="1">Uncharacterized protein</fullName>
    </submittedName>
</protein>
<dbReference type="Proteomes" id="UP000825123">
    <property type="component" value="Chromosome"/>
</dbReference>
<dbReference type="EMBL" id="AP024597">
    <property type="protein sequence ID" value="BCU69926.1"/>
    <property type="molecule type" value="Genomic_DNA"/>
</dbReference>
<dbReference type="GeneID" id="66162955"/>
<name>A0A8D5U5L8_9CREN</name>
<reference evidence="1 2" key="1">
    <citation type="submission" date="2021-04" db="EMBL/GenBank/DDBJ databases">
        <title>Complete genome sequence of Stygiolobus sp. KN-1.</title>
        <authorList>
            <person name="Nakamura K."/>
            <person name="Sakai H."/>
            <person name="Kurosawa N."/>
        </authorList>
    </citation>
    <scope>NUCLEOTIDE SEQUENCE [LARGE SCALE GENOMIC DNA]</scope>
    <source>
        <strain evidence="1 2">KN-1</strain>
    </source>
</reference>
<dbReference type="KEGG" id="csty:KN1_12230"/>
<keyword evidence="2" id="KW-1185">Reference proteome</keyword>
<evidence type="ECO:0000313" key="2">
    <source>
        <dbReference type="Proteomes" id="UP000825123"/>
    </source>
</evidence>